<accession>A0ACA9MT52</accession>
<keyword evidence="2" id="KW-1185">Reference proteome</keyword>
<evidence type="ECO:0000313" key="1">
    <source>
        <dbReference type="EMBL" id="CAG8607301.1"/>
    </source>
</evidence>
<reference evidence="1" key="1">
    <citation type="submission" date="2021-06" db="EMBL/GenBank/DDBJ databases">
        <authorList>
            <person name="Kallberg Y."/>
            <person name="Tangrot J."/>
            <person name="Rosling A."/>
        </authorList>
    </citation>
    <scope>NUCLEOTIDE SEQUENCE</scope>
    <source>
        <strain evidence="1">AU212A</strain>
    </source>
</reference>
<evidence type="ECO:0000313" key="2">
    <source>
        <dbReference type="Proteomes" id="UP000789860"/>
    </source>
</evidence>
<organism evidence="1 2">
    <name type="scientific">Scutellospora calospora</name>
    <dbReference type="NCBI Taxonomy" id="85575"/>
    <lineage>
        <taxon>Eukaryota</taxon>
        <taxon>Fungi</taxon>
        <taxon>Fungi incertae sedis</taxon>
        <taxon>Mucoromycota</taxon>
        <taxon>Glomeromycotina</taxon>
        <taxon>Glomeromycetes</taxon>
        <taxon>Diversisporales</taxon>
        <taxon>Gigasporaceae</taxon>
        <taxon>Scutellospora</taxon>
    </lineage>
</organism>
<dbReference type="EMBL" id="CAJVPM010015342">
    <property type="protein sequence ID" value="CAG8607301.1"/>
    <property type="molecule type" value="Genomic_DNA"/>
</dbReference>
<dbReference type="Proteomes" id="UP000789860">
    <property type="component" value="Unassembled WGS sequence"/>
</dbReference>
<proteinExistence type="predicted"/>
<sequence length="85" mass="9520">SMFLNLDLLQLRAKLCGANTRKVCVMCFSKEYDKALEDASKTGYNRKGAALHGLGKLDKVRETYKRGLKIELSSKKPSIMKHADS</sequence>
<comment type="caution">
    <text evidence="1">The sequence shown here is derived from an EMBL/GenBank/DDBJ whole genome shotgun (WGS) entry which is preliminary data.</text>
</comment>
<protein>
    <submittedName>
        <fullName evidence="1">5996_t:CDS:1</fullName>
    </submittedName>
</protein>
<name>A0ACA9MT52_9GLOM</name>
<feature type="non-terminal residue" evidence="1">
    <location>
        <position position="1"/>
    </location>
</feature>
<gene>
    <name evidence="1" type="ORF">SCALOS_LOCUS7150</name>
</gene>